<feature type="non-terminal residue" evidence="1">
    <location>
        <position position="1"/>
    </location>
</feature>
<dbReference type="InterPro" id="IPR001343">
    <property type="entry name" value="Hemolysn_Ca-bd"/>
</dbReference>
<keyword evidence="1" id="KW-0378">Hydrolase</keyword>
<keyword evidence="1" id="KW-0645">Protease</keyword>
<dbReference type="Gene3D" id="2.150.10.10">
    <property type="entry name" value="Serralysin-like metalloprotease, C-terminal"/>
    <property type="match status" value="1"/>
</dbReference>
<dbReference type="Proteomes" id="UP000717752">
    <property type="component" value="Unassembled WGS sequence"/>
</dbReference>
<name>A0ABS7H5E9_9HYPH</name>
<dbReference type="GO" id="GO:0008233">
    <property type="term" value="F:peptidase activity"/>
    <property type="evidence" value="ECO:0007669"/>
    <property type="project" value="UniProtKB-KW"/>
</dbReference>
<evidence type="ECO:0000313" key="1">
    <source>
        <dbReference type="EMBL" id="MBW9056740.1"/>
    </source>
</evidence>
<dbReference type="PRINTS" id="PR00313">
    <property type="entry name" value="CABNDNGRPT"/>
</dbReference>
<gene>
    <name evidence="1" type="ORF">JNB85_30490</name>
</gene>
<dbReference type="Pfam" id="PF00353">
    <property type="entry name" value="HemolysinCabind"/>
    <property type="match status" value="1"/>
</dbReference>
<keyword evidence="2" id="KW-1185">Reference proteome</keyword>
<protein>
    <submittedName>
        <fullName evidence="1">Protease</fullName>
    </submittedName>
</protein>
<dbReference type="InterPro" id="IPR018511">
    <property type="entry name" value="Hemolysin-typ_Ca-bd_CS"/>
</dbReference>
<accession>A0ABS7H5E9</accession>
<organism evidence="1 2">
    <name type="scientific">Rhizobium mesosinicum</name>
    <dbReference type="NCBI Taxonomy" id="335017"/>
    <lineage>
        <taxon>Bacteria</taxon>
        <taxon>Pseudomonadati</taxon>
        <taxon>Pseudomonadota</taxon>
        <taxon>Alphaproteobacteria</taxon>
        <taxon>Hyphomicrobiales</taxon>
        <taxon>Rhizobiaceae</taxon>
        <taxon>Rhizobium/Agrobacterium group</taxon>
        <taxon>Rhizobium</taxon>
    </lineage>
</organism>
<comment type="caution">
    <text evidence="1">The sequence shown here is derived from an EMBL/GenBank/DDBJ whole genome shotgun (WGS) entry which is preliminary data.</text>
</comment>
<reference evidence="1 2" key="1">
    <citation type="journal article" date="2021" name="MBio">
        <title>Poor Competitiveness of Bradyrhizobium in Pigeon Pea Root Colonization in Indian Soils.</title>
        <authorList>
            <person name="Chalasani D."/>
            <person name="Basu A."/>
            <person name="Pullabhotla S.V.S.R.N."/>
            <person name="Jorrin B."/>
            <person name="Neal A.L."/>
            <person name="Poole P.S."/>
            <person name="Podile A.R."/>
            <person name="Tkacz A."/>
        </authorList>
    </citation>
    <scope>NUCLEOTIDE SEQUENCE [LARGE SCALE GENOMIC DNA]</scope>
    <source>
        <strain evidence="1 2">HU56</strain>
    </source>
</reference>
<proteinExistence type="predicted"/>
<dbReference type="PROSITE" id="PS00330">
    <property type="entry name" value="HEMOLYSIN_CALCIUM"/>
    <property type="match status" value="1"/>
</dbReference>
<feature type="non-terminal residue" evidence="1">
    <location>
        <position position="73"/>
    </location>
</feature>
<sequence length="73" mass="6907">YALTNIANVENLTFTGSGNFAGTGNALANIITGGAGNDTLDGGAGADTLIGGAGDDTYIVDAASDVVTEAAGA</sequence>
<dbReference type="EMBL" id="JAEUAK010000046">
    <property type="protein sequence ID" value="MBW9056740.1"/>
    <property type="molecule type" value="Genomic_DNA"/>
</dbReference>
<dbReference type="InterPro" id="IPR011049">
    <property type="entry name" value="Serralysin-like_metalloprot_C"/>
</dbReference>
<dbReference type="SUPFAM" id="SSF51120">
    <property type="entry name" value="beta-Roll"/>
    <property type="match status" value="1"/>
</dbReference>
<evidence type="ECO:0000313" key="2">
    <source>
        <dbReference type="Proteomes" id="UP000717752"/>
    </source>
</evidence>
<dbReference type="GO" id="GO:0006508">
    <property type="term" value="P:proteolysis"/>
    <property type="evidence" value="ECO:0007669"/>
    <property type="project" value="UniProtKB-KW"/>
</dbReference>